<dbReference type="GO" id="GO:0016616">
    <property type="term" value="F:oxidoreductase activity, acting on the CH-OH group of donors, NAD or NADP as acceptor"/>
    <property type="evidence" value="ECO:0007669"/>
    <property type="project" value="InterPro"/>
</dbReference>
<accession>A0A069QJH5</accession>
<evidence type="ECO:0000259" key="5">
    <source>
        <dbReference type="Pfam" id="PF00389"/>
    </source>
</evidence>
<dbReference type="Pfam" id="PF02826">
    <property type="entry name" value="2-Hacid_dh_C"/>
    <property type="match status" value="1"/>
</dbReference>
<dbReference type="FunFam" id="3.40.50.720:FF:000203">
    <property type="entry name" value="D-3-phosphoglycerate dehydrogenase (SerA)"/>
    <property type="match status" value="1"/>
</dbReference>
<dbReference type="eggNOG" id="COG1052">
    <property type="taxonomic scope" value="Bacteria"/>
</dbReference>
<dbReference type="Proteomes" id="UP000027442">
    <property type="component" value="Unassembled WGS sequence"/>
</dbReference>
<dbReference type="InterPro" id="IPR029753">
    <property type="entry name" value="D-isomer_DH_CS"/>
</dbReference>
<evidence type="ECO:0000313" key="8">
    <source>
        <dbReference type="Proteomes" id="UP000027442"/>
    </source>
</evidence>
<evidence type="ECO:0000259" key="6">
    <source>
        <dbReference type="Pfam" id="PF02826"/>
    </source>
</evidence>
<evidence type="ECO:0000256" key="1">
    <source>
        <dbReference type="ARBA" id="ARBA00005854"/>
    </source>
</evidence>
<proteinExistence type="inferred from homology"/>
<feature type="domain" description="D-isomer specific 2-hydroxyacid dehydrogenase catalytic" evidence="5">
    <location>
        <begin position="14"/>
        <end position="317"/>
    </location>
</feature>
<dbReference type="PANTHER" id="PTHR43761">
    <property type="entry name" value="D-ISOMER SPECIFIC 2-HYDROXYACID DEHYDROGENASE FAMILY PROTEIN (AFU_ORTHOLOGUE AFUA_1G13630)"/>
    <property type="match status" value="1"/>
</dbReference>
<evidence type="ECO:0000256" key="4">
    <source>
        <dbReference type="RuleBase" id="RU003719"/>
    </source>
</evidence>
<evidence type="ECO:0000256" key="3">
    <source>
        <dbReference type="ARBA" id="ARBA00023027"/>
    </source>
</evidence>
<dbReference type="PANTHER" id="PTHR43761:SF1">
    <property type="entry name" value="D-ISOMER SPECIFIC 2-HYDROXYACID DEHYDROGENASE CATALYTIC DOMAIN-CONTAINING PROTEIN-RELATED"/>
    <property type="match status" value="1"/>
</dbReference>
<dbReference type="Gene3D" id="3.40.50.720">
    <property type="entry name" value="NAD(P)-binding Rossmann-like Domain"/>
    <property type="match status" value="2"/>
</dbReference>
<keyword evidence="8" id="KW-1185">Reference proteome</keyword>
<dbReference type="AlphaFoldDB" id="A0A069QJH5"/>
<dbReference type="Pfam" id="PF00389">
    <property type="entry name" value="2-Hacid_dh"/>
    <property type="match status" value="1"/>
</dbReference>
<sequence>MKIVILDGYTANPGDYSWKELNSFGEVEIYDRTSRDEVIARAKDADMVLTNKVVLKGETLAQLPQLKYIGILATGYNIIDVEETRARGIVVANVPAYSTDSVAQMTFAHVLNITNRIEHYADQNRKGQWSAAADFCYWDTPLSELAGKTFGIVGLGNIGQKVASIALSFGMRVIALTSKKAEEMPKGVEKADLEELLTQSDVLSLHCPLTENTREMINRQSLAKMKRGAILVNTGRGPLVNEADVADALAEGRLAGYGSDVMSSEPPKADNPLLKQPNAFITPHIAWATAEARGRLMATAIENAKAFIAGKPQNVVNGL</sequence>
<dbReference type="EMBL" id="JNGW01000076">
    <property type="protein sequence ID" value="KDR52164.1"/>
    <property type="molecule type" value="Genomic_DNA"/>
</dbReference>
<dbReference type="InterPro" id="IPR050418">
    <property type="entry name" value="D-iso_2-hydroxyacid_DH_PdxB"/>
</dbReference>
<organism evidence="7 8">
    <name type="scientific">Hoylesella loescheii DSM 19665 = JCM 12249 = ATCC 15930</name>
    <dbReference type="NCBI Taxonomy" id="1122985"/>
    <lineage>
        <taxon>Bacteria</taxon>
        <taxon>Pseudomonadati</taxon>
        <taxon>Bacteroidota</taxon>
        <taxon>Bacteroidia</taxon>
        <taxon>Bacteroidales</taxon>
        <taxon>Prevotellaceae</taxon>
        <taxon>Hoylesella</taxon>
    </lineage>
</organism>
<evidence type="ECO:0000256" key="2">
    <source>
        <dbReference type="ARBA" id="ARBA00023002"/>
    </source>
</evidence>
<keyword evidence="2 4" id="KW-0560">Oxidoreductase</keyword>
<feature type="domain" description="D-isomer specific 2-hydroxyacid dehydrogenase NAD-binding" evidence="6">
    <location>
        <begin position="107"/>
        <end position="286"/>
    </location>
</feature>
<dbReference type="PROSITE" id="PS00670">
    <property type="entry name" value="D_2_HYDROXYACID_DH_2"/>
    <property type="match status" value="1"/>
</dbReference>
<dbReference type="SUPFAM" id="SSF51735">
    <property type="entry name" value="NAD(P)-binding Rossmann-fold domains"/>
    <property type="match status" value="1"/>
</dbReference>
<protein>
    <submittedName>
        <fullName evidence="7">Putative glycerate dehydrogenase</fullName>
    </submittedName>
</protein>
<comment type="similarity">
    <text evidence="1 4">Belongs to the D-isomer specific 2-hydroxyacid dehydrogenase family.</text>
</comment>
<dbReference type="CDD" id="cd12162">
    <property type="entry name" value="2-Hacid_dh_4"/>
    <property type="match status" value="1"/>
</dbReference>
<dbReference type="RefSeq" id="WP_018967636.1">
    <property type="nucleotide sequence ID" value="NZ_KB899216.1"/>
</dbReference>
<reference evidence="7 8" key="1">
    <citation type="submission" date="2013-08" db="EMBL/GenBank/DDBJ databases">
        <authorList>
            <person name="Weinstock G."/>
            <person name="Sodergren E."/>
            <person name="Wylie T."/>
            <person name="Fulton L."/>
            <person name="Fulton R."/>
            <person name="Fronick C."/>
            <person name="O'Laughlin M."/>
            <person name="Godfrey J."/>
            <person name="Miner T."/>
            <person name="Herter B."/>
            <person name="Appelbaum E."/>
            <person name="Cordes M."/>
            <person name="Lek S."/>
            <person name="Wollam A."/>
            <person name="Pepin K.H."/>
            <person name="Palsikar V.B."/>
            <person name="Mitreva M."/>
            <person name="Wilson R.K."/>
        </authorList>
    </citation>
    <scope>NUCLEOTIDE SEQUENCE [LARGE SCALE GENOMIC DNA]</scope>
    <source>
        <strain evidence="7 8">ATCC 15930</strain>
    </source>
</reference>
<dbReference type="InterPro" id="IPR006140">
    <property type="entry name" value="D-isomer_DH_NAD-bd"/>
</dbReference>
<dbReference type="HOGENOM" id="CLU_019796_1_3_10"/>
<dbReference type="InterPro" id="IPR006139">
    <property type="entry name" value="D-isomer_2_OHA_DH_cat_dom"/>
</dbReference>
<gene>
    <name evidence="7" type="ORF">HMPREF1991_01789</name>
</gene>
<dbReference type="PROSITE" id="PS00671">
    <property type="entry name" value="D_2_HYDROXYACID_DH_3"/>
    <property type="match status" value="1"/>
</dbReference>
<evidence type="ECO:0000313" key="7">
    <source>
        <dbReference type="EMBL" id="KDR52164.1"/>
    </source>
</evidence>
<name>A0A069QJH5_HOYLO</name>
<dbReference type="PATRIC" id="fig|1122985.7.peg.1863"/>
<keyword evidence="3" id="KW-0520">NAD</keyword>
<dbReference type="InterPro" id="IPR036291">
    <property type="entry name" value="NAD(P)-bd_dom_sf"/>
</dbReference>
<dbReference type="SUPFAM" id="SSF52283">
    <property type="entry name" value="Formate/glycerate dehydrogenase catalytic domain-like"/>
    <property type="match status" value="1"/>
</dbReference>
<dbReference type="GO" id="GO:0051287">
    <property type="term" value="F:NAD binding"/>
    <property type="evidence" value="ECO:0007669"/>
    <property type="project" value="InterPro"/>
</dbReference>
<comment type="caution">
    <text evidence="7">The sequence shown here is derived from an EMBL/GenBank/DDBJ whole genome shotgun (WGS) entry which is preliminary data.</text>
</comment>